<dbReference type="InterPro" id="IPR055259">
    <property type="entry name" value="YkvP/CgeB_Glyco_trans-like"/>
</dbReference>
<proteinExistence type="predicted"/>
<keyword evidence="3" id="KW-1185">Reference proteome</keyword>
<organism evidence="2 3">
    <name type="scientific">Desmospora profundinema</name>
    <dbReference type="NCBI Taxonomy" id="1571184"/>
    <lineage>
        <taxon>Bacteria</taxon>
        <taxon>Bacillati</taxon>
        <taxon>Bacillota</taxon>
        <taxon>Bacilli</taxon>
        <taxon>Bacillales</taxon>
        <taxon>Thermoactinomycetaceae</taxon>
        <taxon>Desmospora</taxon>
    </lineage>
</organism>
<dbReference type="Pfam" id="PF13524">
    <property type="entry name" value="Glyco_trans_1_2"/>
    <property type="match status" value="1"/>
</dbReference>
<reference evidence="2 3" key="1">
    <citation type="submission" date="2023-07" db="EMBL/GenBank/DDBJ databases">
        <title>Genomic Encyclopedia of Type Strains, Phase IV (KMG-IV): sequencing the most valuable type-strain genomes for metagenomic binning, comparative biology and taxonomic classification.</title>
        <authorList>
            <person name="Goeker M."/>
        </authorList>
    </citation>
    <scope>NUCLEOTIDE SEQUENCE [LARGE SCALE GENOMIC DNA]</scope>
    <source>
        <strain evidence="2 3">DSM 45903</strain>
    </source>
</reference>
<protein>
    <submittedName>
        <fullName evidence="2">Spore maturation protein CgeB</fullName>
    </submittedName>
</protein>
<dbReference type="EMBL" id="JAVDQG010000002">
    <property type="protein sequence ID" value="MDR6225277.1"/>
    <property type="molecule type" value="Genomic_DNA"/>
</dbReference>
<accession>A0ABU1IL42</accession>
<feature type="domain" description="Spore protein YkvP/CgeB glycosyl transferase-like" evidence="1">
    <location>
        <begin position="169"/>
        <end position="317"/>
    </location>
</feature>
<dbReference type="Proteomes" id="UP001185012">
    <property type="component" value="Unassembled WGS sequence"/>
</dbReference>
<evidence type="ECO:0000259" key="1">
    <source>
        <dbReference type="Pfam" id="PF13524"/>
    </source>
</evidence>
<name>A0ABU1IL42_9BACL</name>
<dbReference type="RefSeq" id="WP_309863684.1">
    <property type="nucleotide sequence ID" value="NZ_JAVDQG010000002.1"/>
</dbReference>
<sequence length="329" mass="38867">MRLLYISSGKKTLSDLNPNMIHAFKQLEKKSDRFRFASFLLLRQPVKKLIKKIRSFQPDIILVFGHDNHVVFPHLKNIGVPVGLWVVNDPYNLSNYDWKARLYDFVITQESSCVSYYQKMGKPCIHSPLAADPRKYRPMNVPAKYRSDICFVGNGWPARVDFFNRLTPFLRRKQFILIGERWNRLTQYQKMKSHILKTTIPPSETAKYYNGAKIVLNIHRSYNDGNKNPLNLPAHTPNNRTFDIAACRAFQLLDYRRDLGRFYKIGEEIVCFKGMNDLKKKIDYYLIHEAERKKIASRSYHRTLKEHSYTARLRILLEELETHVVKRNR</sequence>
<gene>
    <name evidence="2" type="ORF">JOE21_001268</name>
</gene>
<evidence type="ECO:0000313" key="2">
    <source>
        <dbReference type="EMBL" id="MDR6225277.1"/>
    </source>
</evidence>
<dbReference type="SUPFAM" id="SSF53756">
    <property type="entry name" value="UDP-Glycosyltransferase/glycogen phosphorylase"/>
    <property type="match status" value="1"/>
</dbReference>
<comment type="caution">
    <text evidence="2">The sequence shown here is derived from an EMBL/GenBank/DDBJ whole genome shotgun (WGS) entry which is preliminary data.</text>
</comment>
<evidence type="ECO:0000313" key="3">
    <source>
        <dbReference type="Proteomes" id="UP001185012"/>
    </source>
</evidence>